<dbReference type="EMBL" id="CM056742">
    <property type="protein sequence ID" value="KAJ8677081.1"/>
    <property type="molecule type" value="Genomic_DNA"/>
</dbReference>
<evidence type="ECO:0000313" key="1">
    <source>
        <dbReference type="EMBL" id="KAJ8677081.1"/>
    </source>
</evidence>
<protein>
    <submittedName>
        <fullName evidence="1">Uncharacterized protein</fullName>
    </submittedName>
</protein>
<comment type="caution">
    <text evidence="1">The sequence shown here is derived from an EMBL/GenBank/DDBJ whole genome shotgun (WGS) entry which is preliminary data.</text>
</comment>
<reference evidence="1" key="1">
    <citation type="submission" date="2023-04" db="EMBL/GenBank/DDBJ databases">
        <title>A chromosome-level genome assembly of the parasitoid wasp Eretmocerus hayati.</title>
        <authorList>
            <person name="Zhong Y."/>
            <person name="Liu S."/>
            <person name="Liu Y."/>
        </authorList>
    </citation>
    <scope>NUCLEOTIDE SEQUENCE</scope>
    <source>
        <strain evidence="1">ZJU_SS_LIU_2023</strain>
    </source>
</reference>
<sequence length="108" mass="12776">MEIERDPYADKTALRIFNKRKARGRVGIDALYSLLYLHTTQEHGQFLTLFQRMAHTVISTGLERKDWRERLRVGNDNHQHLPWRAAVEILGHGDWALWEQEAMHDRDA</sequence>
<gene>
    <name evidence="1" type="ORF">QAD02_012868</name>
</gene>
<accession>A0ACC2P2N4</accession>
<dbReference type="Proteomes" id="UP001239111">
    <property type="component" value="Chromosome 2"/>
</dbReference>
<organism evidence="1 2">
    <name type="scientific">Eretmocerus hayati</name>
    <dbReference type="NCBI Taxonomy" id="131215"/>
    <lineage>
        <taxon>Eukaryota</taxon>
        <taxon>Metazoa</taxon>
        <taxon>Ecdysozoa</taxon>
        <taxon>Arthropoda</taxon>
        <taxon>Hexapoda</taxon>
        <taxon>Insecta</taxon>
        <taxon>Pterygota</taxon>
        <taxon>Neoptera</taxon>
        <taxon>Endopterygota</taxon>
        <taxon>Hymenoptera</taxon>
        <taxon>Apocrita</taxon>
        <taxon>Proctotrupomorpha</taxon>
        <taxon>Chalcidoidea</taxon>
        <taxon>Aphelinidae</taxon>
        <taxon>Aphelininae</taxon>
        <taxon>Eretmocerus</taxon>
    </lineage>
</organism>
<proteinExistence type="predicted"/>
<evidence type="ECO:0000313" key="2">
    <source>
        <dbReference type="Proteomes" id="UP001239111"/>
    </source>
</evidence>
<keyword evidence="2" id="KW-1185">Reference proteome</keyword>
<name>A0ACC2P2N4_9HYME</name>